<dbReference type="PANTHER" id="PTHR35176">
    <property type="entry name" value="HEME OXYGENASE HI_0854-RELATED"/>
    <property type="match status" value="1"/>
</dbReference>
<dbReference type="PANTHER" id="PTHR35176:SF2">
    <property type="entry name" value="F420H(2)-DEPENDENT REDUCTASE RV1155"/>
    <property type="match status" value="1"/>
</dbReference>
<evidence type="ECO:0000313" key="2">
    <source>
        <dbReference type="EMBL" id="GAA5141418.1"/>
    </source>
</evidence>
<keyword evidence="1" id="KW-0560">Oxidoreductase</keyword>
<reference evidence="3" key="1">
    <citation type="journal article" date="2019" name="Int. J. Syst. Evol. Microbiol.">
        <title>The Global Catalogue of Microorganisms (GCM) 10K type strain sequencing project: providing services to taxonomists for standard genome sequencing and annotation.</title>
        <authorList>
            <consortium name="The Broad Institute Genomics Platform"/>
            <consortium name="The Broad Institute Genome Sequencing Center for Infectious Disease"/>
            <person name="Wu L."/>
            <person name="Ma J."/>
        </authorList>
    </citation>
    <scope>NUCLEOTIDE SEQUENCE [LARGE SCALE GENOMIC DNA]</scope>
    <source>
        <strain evidence="3">JCM 18459</strain>
    </source>
</reference>
<dbReference type="InterPro" id="IPR052019">
    <property type="entry name" value="F420H2_bilvrd_red/Heme_oxyg"/>
</dbReference>
<evidence type="ECO:0000313" key="3">
    <source>
        <dbReference type="Proteomes" id="UP001500221"/>
    </source>
</evidence>
<comment type="caution">
    <text evidence="2">The sequence shown here is derived from an EMBL/GenBank/DDBJ whole genome shotgun (WGS) entry which is preliminary data.</text>
</comment>
<dbReference type="EMBL" id="BAABKG010000001">
    <property type="protein sequence ID" value="GAA5141418.1"/>
    <property type="molecule type" value="Genomic_DNA"/>
</dbReference>
<protein>
    <submittedName>
        <fullName evidence="2">PPOX class F420-dependent oxidoreductase</fullName>
    </submittedName>
</protein>
<sequence length="145" mass="15739">MTTLREAVGLASDEQGLVVVTTTRADGTVQATVVNAGVVTHPATGDDVLAFVAAGPVKRAHLRRRPQLTATFRHGWHWATIEGTTELAGPDDPQPWAEGDRLRLLLREIFEAAGGTHDDWDAYDRTMATERRAAVLVTPTRVYGP</sequence>
<accession>A0ABP9P6H3</accession>
<dbReference type="NCBIfam" id="TIGR03618">
    <property type="entry name" value="Rv1155_F420"/>
    <property type="match status" value="1"/>
</dbReference>
<keyword evidence="3" id="KW-1185">Reference proteome</keyword>
<dbReference type="SUPFAM" id="SSF50475">
    <property type="entry name" value="FMN-binding split barrel"/>
    <property type="match status" value="1"/>
</dbReference>
<proteinExistence type="predicted"/>
<dbReference type="Gene3D" id="2.30.110.10">
    <property type="entry name" value="Electron Transport, Fmn-binding Protein, Chain A"/>
    <property type="match status" value="1"/>
</dbReference>
<organism evidence="2 3">
    <name type="scientific">Nocardioides marinquilinus</name>
    <dbReference type="NCBI Taxonomy" id="1210400"/>
    <lineage>
        <taxon>Bacteria</taxon>
        <taxon>Bacillati</taxon>
        <taxon>Actinomycetota</taxon>
        <taxon>Actinomycetes</taxon>
        <taxon>Propionibacteriales</taxon>
        <taxon>Nocardioidaceae</taxon>
        <taxon>Nocardioides</taxon>
    </lineage>
</organism>
<dbReference type="RefSeq" id="WP_345453768.1">
    <property type="nucleotide sequence ID" value="NZ_BAABKG010000001.1"/>
</dbReference>
<dbReference type="InterPro" id="IPR012349">
    <property type="entry name" value="Split_barrel_FMN-bd"/>
</dbReference>
<name>A0ABP9P6H3_9ACTN</name>
<gene>
    <name evidence="2" type="ORF">GCM10023340_03120</name>
</gene>
<dbReference type="Proteomes" id="UP001500221">
    <property type="component" value="Unassembled WGS sequence"/>
</dbReference>
<evidence type="ECO:0000256" key="1">
    <source>
        <dbReference type="ARBA" id="ARBA00023002"/>
    </source>
</evidence>
<dbReference type="InterPro" id="IPR019920">
    <property type="entry name" value="F420-binding_dom_put"/>
</dbReference>